<keyword evidence="2" id="KW-1185">Reference proteome</keyword>
<reference evidence="2" key="1">
    <citation type="journal article" date="2013" name="Science">
        <title>Gene transfer from bacteria and archaea facilitated evolution of an extremophilic eukaryote.</title>
        <authorList>
            <person name="Schonknecht G."/>
            <person name="Chen W.H."/>
            <person name="Ternes C.M."/>
            <person name="Barbier G.G."/>
            <person name="Shrestha R.P."/>
            <person name="Stanke M."/>
            <person name="Brautigam A."/>
            <person name="Baker B.J."/>
            <person name="Banfield J.F."/>
            <person name="Garavito R.M."/>
            <person name="Carr K."/>
            <person name="Wilkerson C."/>
            <person name="Rensing S.A."/>
            <person name="Gagneul D."/>
            <person name="Dickenson N.E."/>
            <person name="Oesterhelt C."/>
            <person name="Lercher M.J."/>
            <person name="Weber A.P."/>
        </authorList>
    </citation>
    <scope>NUCLEOTIDE SEQUENCE [LARGE SCALE GENOMIC DNA]</scope>
    <source>
        <strain evidence="2">074W</strain>
    </source>
</reference>
<sequence length="113" mass="12920">MHPFSQSSGGRLSGLLAFSESYYGSNRTKDIPLSFIVCFSGHLFGSWKTTLWRLGNFPESGSIFTAYRTFFQYRRVFLDDIDMCCLVGGECDAILLREEDDMPSRMLLRPLKL</sequence>
<dbReference type="EMBL" id="KB454494">
    <property type="protein sequence ID" value="EME31063.1"/>
    <property type="molecule type" value="Genomic_DNA"/>
</dbReference>
<name>M2Y514_GALSU</name>
<dbReference type="Proteomes" id="UP000030680">
    <property type="component" value="Unassembled WGS sequence"/>
</dbReference>
<organism evidence="1 2">
    <name type="scientific">Galdieria sulphuraria</name>
    <name type="common">Red alga</name>
    <dbReference type="NCBI Taxonomy" id="130081"/>
    <lineage>
        <taxon>Eukaryota</taxon>
        <taxon>Rhodophyta</taxon>
        <taxon>Bangiophyceae</taxon>
        <taxon>Galdieriales</taxon>
        <taxon>Galdieriaceae</taxon>
        <taxon>Galdieria</taxon>
    </lineage>
</organism>
<dbReference type="GeneID" id="17089747"/>
<dbReference type="AlphaFoldDB" id="M2Y514"/>
<proteinExistence type="predicted"/>
<protein>
    <submittedName>
        <fullName evidence="1">Uncharacterized protein</fullName>
    </submittedName>
</protein>
<dbReference type="RefSeq" id="XP_005707583.1">
    <property type="nucleotide sequence ID" value="XM_005707526.1"/>
</dbReference>
<evidence type="ECO:0000313" key="2">
    <source>
        <dbReference type="Proteomes" id="UP000030680"/>
    </source>
</evidence>
<accession>M2Y514</accession>
<gene>
    <name evidence="1" type="ORF">Gasu_15700</name>
</gene>
<dbReference type="Gramene" id="EME31063">
    <property type="protein sequence ID" value="EME31063"/>
    <property type="gene ID" value="Gasu_15700"/>
</dbReference>
<evidence type="ECO:0000313" key="1">
    <source>
        <dbReference type="EMBL" id="EME31063.1"/>
    </source>
</evidence>
<dbReference type="KEGG" id="gsl:Gasu_15700"/>